<evidence type="ECO:0000259" key="4">
    <source>
        <dbReference type="SMART" id="SM00822"/>
    </source>
</evidence>
<evidence type="ECO:0000256" key="2">
    <source>
        <dbReference type="ARBA" id="ARBA00023002"/>
    </source>
</evidence>
<dbReference type="Proteomes" id="UP000605897">
    <property type="component" value="Unassembled WGS sequence"/>
</dbReference>
<protein>
    <submittedName>
        <fullName evidence="5">Short-chain dehydrogenase</fullName>
    </submittedName>
</protein>
<dbReference type="RefSeq" id="WP_191245535.1">
    <property type="nucleotide sequence ID" value="NZ_BNAU01000003.1"/>
</dbReference>
<evidence type="ECO:0000313" key="5">
    <source>
        <dbReference type="EMBL" id="GHE98694.1"/>
    </source>
</evidence>
<evidence type="ECO:0000313" key="6">
    <source>
        <dbReference type="Proteomes" id="UP000605897"/>
    </source>
</evidence>
<sequence length="264" mass="27936">MEQTDRKLALVTGAGSGIGRAIALRLVRAGFVCVLVGRRKEPLQETASLAEAEGGEAVVVPADVTEEDCRKEVLDAVDGLGHPLRGLVNNAGGSHASGLFDQDVRRWRDEFALNVEAAAFLSFEAIRRMAGTGGGSIVNVGSVYGIVALNNSYYEDVYPSKTPNGPIRAPAYSASKGALRLLSRELAVSAAPMGVRVNTVSPGMIRLAEDPAFAERDRLLAEATPMGRMGRPDEIAGAVNFLLSDEASFMTGAEMVIDGGWTTW</sequence>
<dbReference type="EMBL" id="BNAU01000003">
    <property type="protein sequence ID" value="GHE98694.1"/>
    <property type="molecule type" value="Genomic_DNA"/>
</dbReference>
<dbReference type="PRINTS" id="PR00081">
    <property type="entry name" value="GDHRDH"/>
</dbReference>
<dbReference type="SMART" id="SM00822">
    <property type="entry name" value="PKS_KR"/>
    <property type="match status" value="1"/>
</dbReference>
<evidence type="ECO:0000256" key="1">
    <source>
        <dbReference type="ARBA" id="ARBA00006484"/>
    </source>
</evidence>
<dbReference type="Pfam" id="PF13561">
    <property type="entry name" value="adh_short_C2"/>
    <property type="match status" value="1"/>
</dbReference>
<dbReference type="Pfam" id="PF00106">
    <property type="entry name" value="adh_short"/>
    <property type="match status" value="1"/>
</dbReference>
<dbReference type="InterPro" id="IPR057326">
    <property type="entry name" value="KR_dom"/>
</dbReference>
<dbReference type="InterPro" id="IPR020904">
    <property type="entry name" value="Sc_DH/Rdtase_CS"/>
</dbReference>
<comment type="caution">
    <text evidence="5">The sequence shown here is derived from an EMBL/GenBank/DDBJ whole genome shotgun (WGS) entry which is preliminary data.</text>
</comment>
<name>A0ABQ3J1U8_9PSEU</name>
<dbReference type="PROSITE" id="PS00061">
    <property type="entry name" value="ADH_SHORT"/>
    <property type="match status" value="1"/>
</dbReference>
<dbReference type="PANTHER" id="PTHR42760:SF115">
    <property type="entry name" value="3-OXOACYL-[ACYL-CARRIER-PROTEIN] REDUCTASE FABG"/>
    <property type="match status" value="1"/>
</dbReference>
<dbReference type="InterPro" id="IPR002347">
    <property type="entry name" value="SDR_fam"/>
</dbReference>
<comment type="similarity">
    <text evidence="1 3">Belongs to the short-chain dehydrogenases/reductases (SDR) family.</text>
</comment>
<accession>A0ABQ3J1U8</accession>
<gene>
    <name evidence="5" type="ORF">GCM10017786_34520</name>
</gene>
<dbReference type="CDD" id="cd05233">
    <property type="entry name" value="SDR_c"/>
    <property type="match status" value="1"/>
</dbReference>
<dbReference type="InterPro" id="IPR036291">
    <property type="entry name" value="NAD(P)-bd_dom_sf"/>
</dbReference>
<dbReference type="Gene3D" id="3.40.50.720">
    <property type="entry name" value="NAD(P)-binding Rossmann-like Domain"/>
    <property type="match status" value="1"/>
</dbReference>
<organism evidence="5 6">
    <name type="scientific">Amycolatopsis deserti</name>
    <dbReference type="NCBI Taxonomy" id="185696"/>
    <lineage>
        <taxon>Bacteria</taxon>
        <taxon>Bacillati</taxon>
        <taxon>Actinomycetota</taxon>
        <taxon>Actinomycetes</taxon>
        <taxon>Pseudonocardiales</taxon>
        <taxon>Pseudonocardiaceae</taxon>
        <taxon>Amycolatopsis</taxon>
    </lineage>
</organism>
<keyword evidence="2" id="KW-0560">Oxidoreductase</keyword>
<keyword evidence="6" id="KW-1185">Reference proteome</keyword>
<reference evidence="6" key="1">
    <citation type="journal article" date="2019" name="Int. J. Syst. Evol. Microbiol.">
        <title>The Global Catalogue of Microorganisms (GCM) 10K type strain sequencing project: providing services to taxonomists for standard genome sequencing and annotation.</title>
        <authorList>
            <consortium name="The Broad Institute Genomics Platform"/>
            <consortium name="The Broad Institute Genome Sequencing Center for Infectious Disease"/>
            <person name="Wu L."/>
            <person name="Ma J."/>
        </authorList>
    </citation>
    <scope>NUCLEOTIDE SEQUENCE [LARGE SCALE GENOMIC DNA]</scope>
    <source>
        <strain evidence="6">CGMCC 4.7677</strain>
    </source>
</reference>
<dbReference type="PANTHER" id="PTHR42760">
    <property type="entry name" value="SHORT-CHAIN DEHYDROGENASES/REDUCTASES FAMILY MEMBER"/>
    <property type="match status" value="1"/>
</dbReference>
<dbReference type="PRINTS" id="PR00080">
    <property type="entry name" value="SDRFAMILY"/>
</dbReference>
<dbReference type="SUPFAM" id="SSF51735">
    <property type="entry name" value="NAD(P)-binding Rossmann-fold domains"/>
    <property type="match status" value="1"/>
</dbReference>
<proteinExistence type="inferred from homology"/>
<evidence type="ECO:0000256" key="3">
    <source>
        <dbReference type="RuleBase" id="RU000363"/>
    </source>
</evidence>
<feature type="domain" description="Ketoreductase" evidence="4">
    <location>
        <begin position="7"/>
        <end position="146"/>
    </location>
</feature>